<evidence type="ECO:0000256" key="8">
    <source>
        <dbReference type="ARBA" id="ARBA00022537"/>
    </source>
</evidence>
<dbReference type="CDD" id="cd00112">
    <property type="entry name" value="LDLa"/>
    <property type="match status" value="1"/>
</dbReference>
<dbReference type="InterPro" id="IPR036055">
    <property type="entry name" value="LDL_receptor-like_sf"/>
</dbReference>
<dbReference type="InterPro" id="IPR020863">
    <property type="entry name" value="MACPF_CS"/>
</dbReference>
<dbReference type="SUPFAM" id="SSF57424">
    <property type="entry name" value="LDL receptor-like module"/>
    <property type="match status" value="1"/>
</dbReference>
<evidence type="ECO:0000259" key="27">
    <source>
        <dbReference type="PROSITE" id="PS51412"/>
    </source>
</evidence>
<comment type="subunit">
    <text evidence="24">Heterotrimer of 3 chains: alpha (C8A), beta (C8B) and gamma (C8G); the alpha and gamma chains are disulfide bonded. Component of the membrane attack complex (MAC), composed of complement C5b, C6, C7, C8A, C8B, C8G and multiple copies of the pore-forming subunit C9.</text>
</comment>
<reference evidence="28" key="2">
    <citation type="submission" date="2004-02" db="EMBL/GenBank/DDBJ databases">
        <authorList>
            <consortium name="Genoscope"/>
            <consortium name="Whitehead Institute Centre for Genome Research"/>
        </authorList>
    </citation>
    <scope>NUCLEOTIDE SEQUENCE</scope>
</reference>
<dbReference type="PROSITE" id="PS50092">
    <property type="entry name" value="TSP1"/>
    <property type="match status" value="2"/>
</dbReference>
<dbReference type="SUPFAM" id="SSF82895">
    <property type="entry name" value="TSP-1 type 1 repeat"/>
    <property type="match status" value="2"/>
</dbReference>
<feature type="disulfide bond" evidence="25">
    <location>
        <begin position="138"/>
        <end position="153"/>
    </location>
</feature>
<keyword evidence="15" id="KW-0180">Complement pathway</keyword>
<evidence type="ECO:0000256" key="3">
    <source>
        <dbReference type="ARBA" id="ARBA00009214"/>
    </source>
</evidence>
<comment type="similarity">
    <text evidence="3">Belongs to the complement C6/C7/C8/C9 family.</text>
</comment>
<dbReference type="InterPro" id="IPR000742">
    <property type="entry name" value="EGF"/>
</dbReference>
<evidence type="ECO:0000256" key="10">
    <source>
        <dbReference type="ARBA" id="ARBA00022692"/>
    </source>
</evidence>
<evidence type="ECO:0000256" key="19">
    <source>
        <dbReference type="ARBA" id="ARBA00023162"/>
    </source>
</evidence>
<dbReference type="GO" id="GO:0031640">
    <property type="term" value="P:killing of cells of another organism"/>
    <property type="evidence" value="ECO:0007669"/>
    <property type="project" value="UniProtKB-KW"/>
</dbReference>
<gene>
    <name evidence="28" type="ORF">GSTENG00015039001</name>
</gene>
<dbReference type="SMART" id="SM00457">
    <property type="entry name" value="MACPF"/>
    <property type="match status" value="1"/>
</dbReference>
<keyword evidence="5" id="KW-1134">Transmembrane beta strand</keyword>
<evidence type="ECO:0000256" key="12">
    <source>
        <dbReference type="ARBA" id="ARBA00022737"/>
    </source>
</evidence>
<dbReference type="EMBL" id="CAAE01014542">
    <property type="protein sequence ID" value="CAF97617.1"/>
    <property type="molecule type" value="Genomic_DNA"/>
</dbReference>
<evidence type="ECO:0000256" key="23">
    <source>
        <dbReference type="ARBA" id="ARBA00093292"/>
    </source>
</evidence>
<dbReference type="InterPro" id="IPR000884">
    <property type="entry name" value="TSP1_rpt"/>
</dbReference>
<dbReference type="KEGG" id="tng:GSTEN00015039G001"/>
<evidence type="ECO:0000256" key="22">
    <source>
        <dbReference type="ARBA" id="ARBA00031383"/>
    </source>
</evidence>
<evidence type="ECO:0000256" key="11">
    <source>
        <dbReference type="ARBA" id="ARBA00022729"/>
    </source>
</evidence>
<dbReference type="OrthoDB" id="6150863at2759"/>
<keyword evidence="7" id="KW-0245">EGF-like domain</keyword>
<keyword evidence="18 25" id="KW-1015">Disulfide bond</keyword>
<dbReference type="Gene3D" id="2.10.25.10">
    <property type="entry name" value="Laminin"/>
    <property type="match status" value="1"/>
</dbReference>
<evidence type="ECO:0000256" key="21">
    <source>
        <dbReference type="ARBA" id="ARBA00023298"/>
    </source>
</evidence>
<comment type="caution">
    <text evidence="25">Lacks conserved residue(s) required for the propagation of feature annotation.</text>
</comment>
<dbReference type="InterPro" id="IPR048831">
    <property type="entry name" value="C8A_B_C6_EGF-like"/>
</dbReference>
<dbReference type="AlphaFoldDB" id="Q4SP15"/>
<dbReference type="PANTHER" id="PTHR45742:SF5">
    <property type="entry name" value="COMPLEMENT COMPONENT C8 BETA CHAIN"/>
    <property type="match status" value="1"/>
</dbReference>
<dbReference type="InterPro" id="IPR002172">
    <property type="entry name" value="LDrepeatLR_classA_rpt"/>
</dbReference>
<dbReference type="GO" id="GO:0044218">
    <property type="term" value="C:other organism cell membrane"/>
    <property type="evidence" value="ECO:0007669"/>
    <property type="project" value="UniProtKB-KW"/>
</dbReference>
<keyword evidence="17" id="KW-0472">Membrane</keyword>
<dbReference type="SMART" id="SM00192">
    <property type="entry name" value="LDLa"/>
    <property type="match status" value="1"/>
</dbReference>
<evidence type="ECO:0000256" key="4">
    <source>
        <dbReference type="ARBA" id="ARBA00013949"/>
    </source>
</evidence>
<keyword evidence="13" id="KW-0204">Cytolysis</keyword>
<evidence type="ECO:0000256" key="14">
    <source>
        <dbReference type="ARBA" id="ARBA00022859"/>
    </source>
</evidence>
<keyword evidence="20" id="KW-0325">Glycoprotein</keyword>
<keyword evidence="6" id="KW-0964">Secreted</keyword>
<dbReference type="PROSITE" id="PS51412">
    <property type="entry name" value="MACPF_2"/>
    <property type="match status" value="1"/>
</dbReference>
<dbReference type="GO" id="GO:0005576">
    <property type="term" value="C:extracellular region"/>
    <property type="evidence" value="ECO:0007669"/>
    <property type="project" value="UniProtKB-SubCell"/>
</dbReference>
<keyword evidence="8" id="KW-1052">Target cell membrane</keyword>
<evidence type="ECO:0000256" key="20">
    <source>
        <dbReference type="ARBA" id="ARBA00023180"/>
    </source>
</evidence>
<reference evidence="28" key="1">
    <citation type="journal article" date="2004" name="Nature">
        <title>Genome duplication in the teleost fish Tetraodon nigroviridis reveals the early vertebrate proto-karyotype.</title>
        <authorList>
            <person name="Jaillon O."/>
            <person name="Aury J.-M."/>
            <person name="Brunet F."/>
            <person name="Petit J.-L."/>
            <person name="Stange-Thomann N."/>
            <person name="Mauceli E."/>
            <person name="Bouneau L."/>
            <person name="Fischer C."/>
            <person name="Ozouf-Costaz C."/>
            <person name="Bernot A."/>
            <person name="Nicaud S."/>
            <person name="Jaffe D."/>
            <person name="Fisher S."/>
            <person name="Lutfalla G."/>
            <person name="Dossat C."/>
            <person name="Segurens B."/>
            <person name="Dasilva C."/>
            <person name="Salanoubat M."/>
            <person name="Levy M."/>
            <person name="Boudet N."/>
            <person name="Castellano S."/>
            <person name="Anthouard V."/>
            <person name="Jubin C."/>
            <person name="Castelli V."/>
            <person name="Katinka M."/>
            <person name="Vacherie B."/>
            <person name="Biemont C."/>
            <person name="Skalli Z."/>
            <person name="Cattolico L."/>
            <person name="Poulain J."/>
            <person name="De Berardinis V."/>
            <person name="Cruaud C."/>
            <person name="Duprat S."/>
            <person name="Brottier P."/>
            <person name="Coutanceau J.-P."/>
            <person name="Gouzy J."/>
            <person name="Parra G."/>
            <person name="Lardier G."/>
            <person name="Chapple C."/>
            <person name="McKernan K.J."/>
            <person name="McEwan P."/>
            <person name="Bosak S."/>
            <person name="Kellis M."/>
            <person name="Volff J.-N."/>
            <person name="Guigo R."/>
            <person name="Zody M.C."/>
            <person name="Mesirov J."/>
            <person name="Lindblad-Toh K."/>
            <person name="Birren B."/>
            <person name="Nusbaum C."/>
            <person name="Kahn D."/>
            <person name="Robinson-Rechavi M."/>
            <person name="Laudet V."/>
            <person name="Schachter V."/>
            <person name="Quetier F."/>
            <person name="Saurin W."/>
            <person name="Scarpelli C."/>
            <person name="Wincker P."/>
            <person name="Lander E.S."/>
            <person name="Weissenbach J."/>
            <person name="Roest Crollius H."/>
        </authorList>
    </citation>
    <scope>NUCLEOTIDE SEQUENCE [LARGE SCALE GENOMIC DNA]</scope>
</reference>
<dbReference type="PROSITE" id="PS01186">
    <property type="entry name" value="EGF_2"/>
    <property type="match status" value="1"/>
</dbReference>
<organism evidence="28">
    <name type="scientific">Tetraodon nigroviridis</name>
    <name type="common">Spotted green pufferfish</name>
    <name type="synonym">Chelonodon nigroviridis</name>
    <dbReference type="NCBI Taxonomy" id="99883"/>
    <lineage>
        <taxon>Eukaryota</taxon>
        <taxon>Metazoa</taxon>
        <taxon>Chordata</taxon>
        <taxon>Craniata</taxon>
        <taxon>Vertebrata</taxon>
        <taxon>Euteleostomi</taxon>
        <taxon>Actinopterygii</taxon>
        <taxon>Neopterygii</taxon>
        <taxon>Teleostei</taxon>
        <taxon>Neoteleostei</taxon>
        <taxon>Acanthomorphata</taxon>
        <taxon>Eupercaria</taxon>
        <taxon>Tetraodontiformes</taxon>
        <taxon>Tetradontoidea</taxon>
        <taxon>Tetraodontidae</taxon>
        <taxon>Tetraodon</taxon>
    </lineage>
</organism>
<dbReference type="Pfam" id="PF01823">
    <property type="entry name" value="MACPF"/>
    <property type="match status" value="1"/>
</dbReference>
<comment type="function">
    <text evidence="23">Component of the membrane attack complex (MAC), a multiprotein complex activated by the complement cascade, which inserts into a target cell membrane and forms a pore, leading to target cell membrane rupture and cell lysis. The MAC is initiated by proteolytic cleavage of C5 into complement C5b in response to the classical, alternative, lectin and GZMK complement pathways. The complement pathways consist in a cascade of proteins that leads to phagocytosis and breakdown of pathogens and signaling that strengthens the adaptive immune system. C8B, together with C8A and C8G, inserts into the target membrane, but does not form pores by itself. During MAC assembly, associates with C5b, C6 and C7 to form the C5b8 intermediate complex that inserts into the target membrane and traverses the bilayer increasing membrane rigidity.</text>
</comment>
<dbReference type="Gene3D" id="4.10.400.10">
    <property type="entry name" value="Low-density Lipoprotein Receptor"/>
    <property type="match status" value="1"/>
</dbReference>
<evidence type="ECO:0000256" key="25">
    <source>
        <dbReference type="PROSITE-ProRule" id="PRU00124"/>
    </source>
</evidence>
<evidence type="ECO:0000256" key="15">
    <source>
        <dbReference type="ARBA" id="ARBA00022875"/>
    </source>
</evidence>
<proteinExistence type="inferred from homology"/>
<evidence type="ECO:0000256" key="9">
    <source>
        <dbReference type="ARBA" id="ARBA00022588"/>
    </source>
</evidence>
<evidence type="ECO:0000256" key="5">
    <source>
        <dbReference type="ARBA" id="ARBA00022452"/>
    </source>
</evidence>
<dbReference type="PRINTS" id="PR00764">
    <property type="entry name" value="COMPLEMENTC9"/>
</dbReference>
<dbReference type="SUPFAM" id="SSF57196">
    <property type="entry name" value="EGF/Laminin"/>
    <property type="match status" value="1"/>
</dbReference>
<dbReference type="PRINTS" id="PR01705">
    <property type="entry name" value="TSP1REPEAT"/>
</dbReference>
<dbReference type="PANTHER" id="PTHR45742">
    <property type="entry name" value="COMPLEMENT COMPONENT C6"/>
    <property type="match status" value="1"/>
</dbReference>
<dbReference type="Pfam" id="PF21195">
    <property type="entry name" value="EGF_C8A_B_C6"/>
    <property type="match status" value="1"/>
</dbReference>
<keyword evidence="16" id="KW-0473">Membrane attack complex</keyword>
<keyword evidence="10" id="KW-0812">Transmembrane</keyword>
<dbReference type="GO" id="GO:0005579">
    <property type="term" value="C:membrane attack complex"/>
    <property type="evidence" value="ECO:0007669"/>
    <property type="project" value="UniProtKB-KW"/>
</dbReference>
<comment type="subcellular location">
    <subcellularLocation>
        <location evidence="2">Secreted</location>
    </subcellularLocation>
    <subcellularLocation>
        <location evidence="1">Target cell membrane</location>
        <topology evidence="1">Multi-pass membrane protein</topology>
    </subcellularLocation>
</comment>
<evidence type="ECO:0000256" key="18">
    <source>
        <dbReference type="ARBA" id="ARBA00023157"/>
    </source>
</evidence>
<dbReference type="PROSITE" id="PS00279">
    <property type="entry name" value="MACPF_1"/>
    <property type="match status" value="1"/>
</dbReference>
<keyword evidence="19" id="KW-0179">Complement alternate pathway</keyword>
<keyword evidence="9" id="KW-0399">Innate immunity</keyword>
<evidence type="ECO:0000256" key="24">
    <source>
        <dbReference type="ARBA" id="ARBA00093472"/>
    </source>
</evidence>
<dbReference type="Pfam" id="PF00090">
    <property type="entry name" value="TSP_1"/>
    <property type="match status" value="2"/>
</dbReference>
<name>Q4SP15_TETNG</name>
<dbReference type="InterPro" id="IPR036383">
    <property type="entry name" value="TSP1_rpt_sf"/>
</dbReference>
<keyword evidence="14" id="KW-0391">Immunity</keyword>
<evidence type="ECO:0000256" key="17">
    <source>
        <dbReference type="ARBA" id="ARBA00023136"/>
    </source>
</evidence>
<dbReference type="InterPro" id="IPR001862">
    <property type="entry name" value="MAC_perforin"/>
</dbReference>
<keyword evidence="21" id="KW-1053">Target membrane</keyword>
<dbReference type="Gene3D" id="2.20.100.10">
    <property type="entry name" value="Thrombospondin type-1 (TSP1) repeat"/>
    <property type="match status" value="2"/>
</dbReference>
<evidence type="ECO:0000256" key="13">
    <source>
        <dbReference type="ARBA" id="ARBA00022852"/>
    </source>
</evidence>
<dbReference type="GO" id="GO:0006958">
    <property type="term" value="P:complement activation, classical pathway"/>
    <property type="evidence" value="ECO:0007669"/>
    <property type="project" value="UniProtKB-KW"/>
</dbReference>
<evidence type="ECO:0000256" key="26">
    <source>
        <dbReference type="SAM" id="SignalP"/>
    </source>
</evidence>
<keyword evidence="12" id="KW-0677">Repeat</keyword>
<protein>
    <recommendedName>
        <fullName evidence="4">Complement component C8 beta chain</fullName>
    </recommendedName>
    <alternativeName>
        <fullName evidence="22">Complement component 8 subunit beta</fullName>
    </alternativeName>
</protein>
<evidence type="ECO:0000256" key="1">
    <source>
        <dbReference type="ARBA" id="ARBA00004276"/>
    </source>
</evidence>
<comment type="caution">
    <text evidence="28">The sequence shown here is derived from an EMBL/GenBank/DDBJ whole genome shotgun (WGS) entry which is preliminary data.</text>
</comment>
<evidence type="ECO:0000256" key="16">
    <source>
        <dbReference type="ARBA" id="ARBA00023058"/>
    </source>
</evidence>
<dbReference type="PROSITE" id="PS50068">
    <property type="entry name" value="LDLRA_2"/>
    <property type="match status" value="1"/>
</dbReference>
<feature type="domain" description="MACPF" evidence="27">
    <location>
        <begin position="156"/>
        <end position="502"/>
    </location>
</feature>
<feature type="signal peptide" evidence="26">
    <location>
        <begin position="1"/>
        <end position="34"/>
    </location>
</feature>
<evidence type="ECO:0000256" key="2">
    <source>
        <dbReference type="ARBA" id="ARBA00004613"/>
    </source>
</evidence>
<evidence type="ECO:0000313" key="28">
    <source>
        <dbReference type="EMBL" id="CAF97617.1"/>
    </source>
</evidence>
<evidence type="ECO:0000256" key="7">
    <source>
        <dbReference type="ARBA" id="ARBA00022536"/>
    </source>
</evidence>
<dbReference type="GO" id="GO:0006957">
    <property type="term" value="P:complement activation, alternative pathway"/>
    <property type="evidence" value="ECO:0007669"/>
    <property type="project" value="UniProtKB-KW"/>
</dbReference>
<accession>Q4SP15</accession>
<dbReference type="Pfam" id="PF00057">
    <property type="entry name" value="Ldl_recept_a"/>
    <property type="match status" value="1"/>
</dbReference>
<dbReference type="FunFam" id="2.20.100.10:FF:000001">
    <property type="entry name" value="semaphorin-5A isoform X1"/>
    <property type="match status" value="1"/>
</dbReference>
<dbReference type="InterPro" id="IPR020864">
    <property type="entry name" value="MACPF"/>
</dbReference>
<dbReference type="SMART" id="SM00209">
    <property type="entry name" value="TSP1"/>
    <property type="match status" value="2"/>
</dbReference>
<evidence type="ECO:0000256" key="6">
    <source>
        <dbReference type="ARBA" id="ARBA00022525"/>
    </source>
</evidence>
<sequence length="590" mass="65333">MAAPALTQPRAHGMQTSLLHGFFCLLLLSGVVVATAGDEDLASVRQARSAGGQVTAQPVDCVLSEWSAWSRCDTCQKKRYRYAKLEQPSQFGGQPCNFHGREEEACTVSSRYTCDNIPVCEGFLCATTGRCIPRTLQCSGEDDCGDMSDEVGCRKVSKPCRSEAEEYWGIENLAKGINVLDSNLAGVVLDNRYYAGSCLPHYIQDVRFRKPYNLEQYTLQTKGSYDFILHSYDSYSSYMDFTLKERMTQTVVSFGFAIPGVFEFGFNYNSAKYSKSVKKLRRVSGKSYSFVRAKAQLELAQYMLKSNDLMLHPEFLHRLRALPLSYVYGEYRQIFQDYGTHYITEAALGGEFEYTIILNKERLEQSDYTLEDYKKCAQAGLKVGANIYGVYVSAGVHGGSCNGLLNEMGENTARGSMVEDFVSVVRGGTSESITALLSKKLPTPELMRLWGEGVQFNPDFIRRTTQPLYELVTSRDFSQASTLKRNLKRALSEYLAEASACRCAPCLNNGVAVLRGTRCDCICPVGYTGDGCEITTRRGDVAIDGSWSCWGPWSSCSGGTVTRSRQCNNPAPSFGGMACRGLQQESTSCS</sequence>
<keyword evidence="11 26" id="KW-0732">Signal</keyword>
<feature type="chain" id="PRO_5004244194" description="Complement component C8 beta chain" evidence="26">
    <location>
        <begin position="35"/>
        <end position="590"/>
    </location>
</feature>